<evidence type="ECO:0008006" key="5">
    <source>
        <dbReference type="Google" id="ProtNLM"/>
    </source>
</evidence>
<dbReference type="AlphaFoldDB" id="A0A2H0KBD9"/>
<evidence type="ECO:0000313" key="4">
    <source>
        <dbReference type="Proteomes" id="UP000229342"/>
    </source>
</evidence>
<feature type="transmembrane region" description="Helical" evidence="1">
    <location>
        <begin position="52"/>
        <end position="71"/>
    </location>
</feature>
<sequence>MKSIFSKLFTSFTVIGGVFAVSSSSVFATTYTPFRNVNPGLNFTIVSNKIADITNSIIPFMIGLAVAYMVWGIFKYVMSAGDTEKVEEGKKVMIYGIGAIFLMLSFWGLVLVIKTSIFG</sequence>
<comment type="caution">
    <text evidence="3">The sequence shown here is derived from an EMBL/GenBank/DDBJ whole genome shotgun (WGS) entry which is preliminary data.</text>
</comment>
<keyword evidence="1" id="KW-0472">Membrane</keyword>
<gene>
    <name evidence="3" type="ORF">COV91_03675</name>
</gene>
<dbReference type="InterPro" id="IPR043993">
    <property type="entry name" value="T4SS_pilin"/>
</dbReference>
<reference evidence="3 4" key="1">
    <citation type="submission" date="2017-09" db="EMBL/GenBank/DDBJ databases">
        <title>Depth-based differentiation of microbial function through sediment-hosted aquifers and enrichment of novel symbionts in the deep terrestrial subsurface.</title>
        <authorList>
            <person name="Probst A.J."/>
            <person name="Ladd B."/>
            <person name="Jarett J.K."/>
            <person name="Geller-Mcgrath D.E."/>
            <person name="Sieber C.M."/>
            <person name="Emerson J.B."/>
            <person name="Anantharaman K."/>
            <person name="Thomas B.C."/>
            <person name="Malmstrom R."/>
            <person name="Stieglmeier M."/>
            <person name="Klingl A."/>
            <person name="Woyke T."/>
            <person name="Ryan C.M."/>
            <person name="Banfield J.F."/>
        </authorList>
    </citation>
    <scope>NUCLEOTIDE SEQUENCE [LARGE SCALE GENOMIC DNA]</scope>
    <source>
        <strain evidence="3">CG11_big_fil_rev_8_21_14_0_20_46_11</strain>
    </source>
</reference>
<feature type="signal peptide" evidence="2">
    <location>
        <begin position="1"/>
        <end position="28"/>
    </location>
</feature>
<protein>
    <recommendedName>
        <fullName evidence="5">DUF4134 domain-containing protein</fullName>
    </recommendedName>
</protein>
<keyword evidence="1" id="KW-1133">Transmembrane helix</keyword>
<keyword evidence="2" id="KW-0732">Signal</keyword>
<evidence type="ECO:0000256" key="1">
    <source>
        <dbReference type="SAM" id="Phobius"/>
    </source>
</evidence>
<feature type="transmembrane region" description="Helical" evidence="1">
    <location>
        <begin position="92"/>
        <end position="113"/>
    </location>
</feature>
<organism evidence="3 4">
    <name type="scientific">Candidatus Taylorbacteria bacterium CG11_big_fil_rev_8_21_14_0_20_46_11</name>
    <dbReference type="NCBI Taxonomy" id="1975025"/>
    <lineage>
        <taxon>Bacteria</taxon>
        <taxon>Candidatus Tayloriibacteriota</taxon>
    </lineage>
</organism>
<evidence type="ECO:0000313" key="3">
    <source>
        <dbReference type="EMBL" id="PIQ68527.1"/>
    </source>
</evidence>
<name>A0A2H0KBD9_9BACT</name>
<dbReference type="Proteomes" id="UP000229342">
    <property type="component" value="Unassembled WGS sequence"/>
</dbReference>
<keyword evidence="1" id="KW-0812">Transmembrane</keyword>
<dbReference type="Pfam" id="PF18895">
    <property type="entry name" value="T4SS_pilin"/>
    <property type="match status" value="1"/>
</dbReference>
<feature type="chain" id="PRO_5013749001" description="DUF4134 domain-containing protein" evidence="2">
    <location>
        <begin position="29"/>
        <end position="119"/>
    </location>
</feature>
<accession>A0A2H0KBD9</accession>
<evidence type="ECO:0000256" key="2">
    <source>
        <dbReference type="SAM" id="SignalP"/>
    </source>
</evidence>
<proteinExistence type="predicted"/>
<dbReference type="EMBL" id="PCVG01000045">
    <property type="protein sequence ID" value="PIQ68527.1"/>
    <property type="molecule type" value="Genomic_DNA"/>
</dbReference>